<keyword evidence="6" id="KW-1185">Reference proteome</keyword>
<dbReference type="InterPro" id="IPR002477">
    <property type="entry name" value="Peptidoglycan-bd-like"/>
</dbReference>
<name>A0A7W7U1E9_9ACTN</name>
<feature type="domain" description="Peptidoglycan recognition protein family" evidence="4">
    <location>
        <begin position="41"/>
        <end position="195"/>
    </location>
</feature>
<evidence type="ECO:0000256" key="2">
    <source>
        <dbReference type="SAM" id="SignalP"/>
    </source>
</evidence>
<dbReference type="InterPro" id="IPR036366">
    <property type="entry name" value="PGBDSf"/>
</dbReference>
<feature type="domain" description="N-acetylmuramoyl-L-alanine amidase" evidence="3">
    <location>
        <begin position="54"/>
        <end position="201"/>
    </location>
</feature>
<dbReference type="EMBL" id="JACHJY010000006">
    <property type="protein sequence ID" value="MBB4983245.1"/>
    <property type="molecule type" value="Genomic_DNA"/>
</dbReference>
<dbReference type="InterPro" id="IPR036505">
    <property type="entry name" value="Amidase/PGRP_sf"/>
</dbReference>
<evidence type="ECO:0000313" key="5">
    <source>
        <dbReference type="EMBL" id="MBB4983245.1"/>
    </source>
</evidence>
<dbReference type="SMART" id="SM00644">
    <property type="entry name" value="Ami_2"/>
    <property type="match status" value="1"/>
</dbReference>
<feature type="chain" id="PRO_5031430293" evidence="2">
    <location>
        <begin position="38"/>
        <end position="357"/>
    </location>
</feature>
<organism evidence="5 6">
    <name type="scientific">Streptomyces nymphaeiformis</name>
    <dbReference type="NCBI Taxonomy" id="2663842"/>
    <lineage>
        <taxon>Bacteria</taxon>
        <taxon>Bacillati</taxon>
        <taxon>Actinomycetota</taxon>
        <taxon>Actinomycetes</taxon>
        <taxon>Kitasatosporales</taxon>
        <taxon>Streptomycetaceae</taxon>
        <taxon>Streptomyces</taxon>
    </lineage>
</organism>
<protein>
    <submittedName>
        <fullName evidence="5">N-acetyl-anhydromuramyl-L-alanine amidase AmpD</fullName>
    </submittedName>
</protein>
<dbReference type="SUPFAM" id="SSF47090">
    <property type="entry name" value="PGBD-like"/>
    <property type="match status" value="2"/>
</dbReference>
<dbReference type="GO" id="GO:0009253">
    <property type="term" value="P:peptidoglycan catabolic process"/>
    <property type="evidence" value="ECO:0007669"/>
    <property type="project" value="InterPro"/>
</dbReference>
<evidence type="ECO:0000313" key="6">
    <source>
        <dbReference type="Proteomes" id="UP000582643"/>
    </source>
</evidence>
<dbReference type="Pfam" id="PF01471">
    <property type="entry name" value="PG_binding_1"/>
    <property type="match status" value="2"/>
</dbReference>
<dbReference type="InterPro" id="IPR015510">
    <property type="entry name" value="PGRP"/>
</dbReference>
<gene>
    <name evidence="5" type="ORF">GGE06_004187</name>
</gene>
<dbReference type="Gene3D" id="3.40.80.10">
    <property type="entry name" value="Peptidoglycan recognition protein-like"/>
    <property type="match status" value="1"/>
</dbReference>
<sequence length="357" mass="37901">MTSVNEPTPSRRSLLTGGLALGAAAALPLWATGQAQAATGPSIADTTAWGARPASSPVRVLSTPPQKIIVHHTDTPNTTDYSQAQAFGLARSMQNWAMDERHWIDTGQHFTVSRGAYVLEGRHSSLVALQGGTPSVESAHCTGQNTVAIGIENEGTYSTVDPRSEQYAKLVELCTYICRQYGLRAYQIYGHRDFNATECPGDRLYAMLPQLRRDVAARIGGDPTAPVWPLLHNGDSGDRVRALQYLLVRRGATITADGSFGPATEQAVRDFQTLVTATSDGYAGNQTWHQLAVPVRQGDTGEAVKAVQLLLTAKGVPTGVDGVFGAGTLASVATFQNTAGLPADGLADARTFSRLLA</sequence>
<keyword evidence="2" id="KW-0732">Signal</keyword>
<dbReference type="SUPFAM" id="SSF55846">
    <property type="entry name" value="N-acetylmuramoyl-L-alanine amidase-like"/>
    <property type="match status" value="1"/>
</dbReference>
<dbReference type="InterPro" id="IPR006311">
    <property type="entry name" value="TAT_signal"/>
</dbReference>
<accession>A0A7W7U1E9</accession>
<dbReference type="PROSITE" id="PS51318">
    <property type="entry name" value="TAT"/>
    <property type="match status" value="1"/>
</dbReference>
<reference evidence="5 6" key="1">
    <citation type="submission" date="2020-08" db="EMBL/GenBank/DDBJ databases">
        <title>Genomic Encyclopedia of Type Strains, Phase III (KMG-III): the genomes of soil and plant-associated and newly described type strains.</title>
        <authorList>
            <person name="Whitman W."/>
        </authorList>
    </citation>
    <scope>NUCLEOTIDE SEQUENCE [LARGE SCALE GENOMIC DNA]</scope>
    <source>
        <strain evidence="5 6">SFB5A</strain>
    </source>
</reference>
<dbReference type="PANTHER" id="PTHR11022">
    <property type="entry name" value="PEPTIDOGLYCAN RECOGNITION PROTEIN"/>
    <property type="match status" value="1"/>
</dbReference>
<dbReference type="InterPro" id="IPR006619">
    <property type="entry name" value="PGRP_domain_met/bac"/>
</dbReference>
<dbReference type="CDD" id="cd06583">
    <property type="entry name" value="PGRP"/>
    <property type="match status" value="1"/>
</dbReference>
<comment type="caution">
    <text evidence="5">The sequence shown here is derived from an EMBL/GenBank/DDBJ whole genome shotgun (WGS) entry which is preliminary data.</text>
</comment>
<dbReference type="RefSeq" id="WP_116159032.1">
    <property type="nucleotide sequence ID" value="NZ_JACHJY010000006.1"/>
</dbReference>
<dbReference type="SMART" id="SM00701">
    <property type="entry name" value="PGRP"/>
    <property type="match status" value="1"/>
</dbReference>
<dbReference type="GO" id="GO:0008270">
    <property type="term" value="F:zinc ion binding"/>
    <property type="evidence" value="ECO:0007669"/>
    <property type="project" value="InterPro"/>
</dbReference>
<dbReference type="Proteomes" id="UP000582643">
    <property type="component" value="Unassembled WGS sequence"/>
</dbReference>
<dbReference type="Pfam" id="PF01510">
    <property type="entry name" value="Amidase_2"/>
    <property type="match status" value="1"/>
</dbReference>
<evidence type="ECO:0000259" key="4">
    <source>
        <dbReference type="SMART" id="SM00701"/>
    </source>
</evidence>
<dbReference type="PANTHER" id="PTHR11022:SF41">
    <property type="entry name" value="PEPTIDOGLYCAN-RECOGNITION PROTEIN LC-RELATED"/>
    <property type="match status" value="1"/>
</dbReference>
<evidence type="ECO:0000256" key="1">
    <source>
        <dbReference type="ARBA" id="ARBA00007553"/>
    </source>
</evidence>
<dbReference type="GO" id="GO:0008745">
    <property type="term" value="F:N-acetylmuramoyl-L-alanine amidase activity"/>
    <property type="evidence" value="ECO:0007669"/>
    <property type="project" value="InterPro"/>
</dbReference>
<evidence type="ECO:0000259" key="3">
    <source>
        <dbReference type="SMART" id="SM00644"/>
    </source>
</evidence>
<proteinExistence type="inferred from homology"/>
<feature type="signal peptide" evidence="2">
    <location>
        <begin position="1"/>
        <end position="37"/>
    </location>
</feature>
<dbReference type="InterPro" id="IPR002502">
    <property type="entry name" value="Amidase_domain"/>
</dbReference>
<dbReference type="InterPro" id="IPR036365">
    <property type="entry name" value="PGBD-like_sf"/>
</dbReference>
<comment type="similarity">
    <text evidence="1">Belongs to the N-acetylmuramoyl-L-alanine amidase 2 family.</text>
</comment>
<dbReference type="AlphaFoldDB" id="A0A7W7U1E9"/>
<dbReference type="Gene3D" id="1.10.101.10">
    <property type="entry name" value="PGBD-like superfamily/PGBD"/>
    <property type="match status" value="2"/>
</dbReference>